<dbReference type="AlphaFoldDB" id="A0A0B1SB93"/>
<keyword evidence="3" id="KW-1185">Reference proteome</keyword>
<sequence length="95" mass="10870">MLWKANATSSDHWEQKSAIVCSLVEDREVEATVCLRATQRLAEYEKMLEDLSQRRSNALVHNETEQAERILMAMADCRDTVLRAIHVDLLLGRGE</sequence>
<dbReference type="EMBL" id="KN578568">
    <property type="protein sequence ID" value="KHJ82573.1"/>
    <property type="molecule type" value="Genomic_DNA"/>
</dbReference>
<organism evidence="2 3">
    <name type="scientific">Oesophagostomum dentatum</name>
    <name type="common">Nodular worm</name>
    <dbReference type="NCBI Taxonomy" id="61180"/>
    <lineage>
        <taxon>Eukaryota</taxon>
        <taxon>Metazoa</taxon>
        <taxon>Ecdysozoa</taxon>
        <taxon>Nematoda</taxon>
        <taxon>Chromadorea</taxon>
        <taxon>Rhabditida</taxon>
        <taxon>Rhabditina</taxon>
        <taxon>Rhabditomorpha</taxon>
        <taxon>Strongyloidea</taxon>
        <taxon>Strongylidae</taxon>
        <taxon>Oesophagostomum</taxon>
    </lineage>
</organism>
<evidence type="ECO:0000313" key="2">
    <source>
        <dbReference type="EMBL" id="KHJ82573.1"/>
    </source>
</evidence>
<protein>
    <submittedName>
        <fullName evidence="2">Uncharacterized protein</fullName>
    </submittedName>
</protein>
<evidence type="ECO:0000256" key="1">
    <source>
        <dbReference type="SAM" id="Coils"/>
    </source>
</evidence>
<accession>A0A0B1SB93</accession>
<name>A0A0B1SB93_OESDE</name>
<proteinExistence type="predicted"/>
<gene>
    <name evidence="2" type="ORF">OESDEN_17733</name>
</gene>
<feature type="non-terminal residue" evidence="2">
    <location>
        <position position="95"/>
    </location>
</feature>
<evidence type="ECO:0000313" key="3">
    <source>
        <dbReference type="Proteomes" id="UP000053660"/>
    </source>
</evidence>
<feature type="coiled-coil region" evidence="1">
    <location>
        <begin position="34"/>
        <end position="61"/>
    </location>
</feature>
<reference evidence="2 3" key="1">
    <citation type="submission" date="2014-03" db="EMBL/GenBank/DDBJ databases">
        <title>Draft genome of the hookworm Oesophagostomum dentatum.</title>
        <authorList>
            <person name="Mitreva M."/>
        </authorList>
    </citation>
    <scope>NUCLEOTIDE SEQUENCE [LARGE SCALE GENOMIC DNA]</scope>
    <source>
        <strain evidence="2 3">OD-Hann</strain>
    </source>
</reference>
<keyword evidence="1" id="KW-0175">Coiled coil</keyword>
<dbReference type="Proteomes" id="UP000053660">
    <property type="component" value="Unassembled WGS sequence"/>
</dbReference>
<dbReference type="OrthoDB" id="66599at2759"/>